<dbReference type="Proteomes" id="UP000663879">
    <property type="component" value="Unassembled WGS sequence"/>
</dbReference>
<dbReference type="EMBL" id="CAJNOC010000876">
    <property type="protein sequence ID" value="CAF0812512.1"/>
    <property type="molecule type" value="Genomic_DNA"/>
</dbReference>
<protein>
    <submittedName>
        <fullName evidence="1">Uncharacterized protein</fullName>
    </submittedName>
</protein>
<sequence>EETNSFDLDHSYIAEIDESEKSIIIVDEDSQSSSLSSGLKIELTNSAI</sequence>
<proteinExistence type="predicted"/>
<gene>
    <name evidence="1" type="ORF">OXX778_LOCUS7047</name>
</gene>
<dbReference type="AlphaFoldDB" id="A0A813TC71"/>
<reference evidence="1" key="1">
    <citation type="submission" date="2021-02" db="EMBL/GenBank/DDBJ databases">
        <authorList>
            <person name="Nowell W R."/>
        </authorList>
    </citation>
    <scope>NUCLEOTIDE SEQUENCE</scope>
    <source>
        <strain evidence="1">Ploen Becks lab</strain>
    </source>
</reference>
<evidence type="ECO:0000313" key="1">
    <source>
        <dbReference type="EMBL" id="CAF0812512.1"/>
    </source>
</evidence>
<accession>A0A813TC71</accession>
<keyword evidence="2" id="KW-1185">Reference proteome</keyword>
<name>A0A813TC71_9BILA</name>
<evidence type="ECO:0000313" key="2">
    <source>
        <dbReference type="Proteomes" id="UP000663879"/>
    </source>
</evidence>
<comment type="caution">
    <text evidence="1">The sequence shown here is derived from an EMBL/GenBank/DDBJ whole genome shotgun (WGS) entry which is preliminary data.</text>
</comment>
<organism evidence="1 2">
    <name type="scientific">Brachionus calyciflorus</name>
    <dbReference type="NCBI Taxonomy" id="104777"/>
    <lineage>
        <taxon>Eukaryota</taxon>
        <taxon>Metazoa</taxon>
        <taxon>Spiralia</taxon>
        <taxon>Gnathifera</taxon>
        <taxon>Rotifera</taxon>
        <taxon>Eurotatoria</taxon>
        <taxon>Monogononta</taxon>
        <taxon>Pseudotrocha</taxon>
        <taxon>Ploima</taxon>
        <taxon>Brachionidae</taxon>
        <taxon>Brachionus</taxon>
    </lineage>
</organism>
<feature type="non-terminal residue" evidence="1">
    <location>
        <position position="1"/>
    </location>
</feature>